<dbReference type="Proteomes" id="UP000317557">
    <property type="component" value="Unassembled WGS sequence"/>
</dbReference>
<name>A0A521EKM8_9BACT</name>
<dbReference type="EMBL" id="FXTP01000012">
    <property type="protein sequence ID" value="SMO84469.1"/>
    <property type="molecule type" value="Genomic_DNA"/>
</dbReference>
<dbReference type="PIRSF" id="PIRSF029033">
    <property type="entry name" value="UCP029033"/>
    <property type="match status" value="1"/>
</dbReference>
<dbReference type="AlphaFoldDB" id="A0A521EKM8"/>
<dbReference type="Pfam" id="PF04402">
    <property type="entry name" value="SIMPL"/>
    <property type="match status" value="1"/>
</dbReference>
<proteinExistence type="predicted"/>
<dbReference type="Gene3D" id="3.30.70.2970">
    <property type="entry name" value="Protein of unknown function (DUF541), domain 2"/>
    <property type="match status" value="1"/>
</dbReference>
<dbReference type="Gene3D" id="3.30.110.170">
    <property type="entry name" value="Protein of unknown function (DUF541), domain 1"/>
    <property type="match status" value="1"/>
</dbReference>
<keyword evidence="2" id="KW-1185">Reference proteome</keyword>
<gene>
    <name evidence="1" type="ORF">SAMN06265219_112110</name>
</gene>
<dbReference type="PANTHER" id="PTHR34387">
    <property type="entry name" value="SLR1258 PROTEIN"/>
    <property type="match status" value="1"/>
</dbReference>
<reference evidence="1 2" key="1">
    <citation type="submission" date="2017-05" db="EMBL/GenBank/DDBJ databases">
        <authorList>
            <person name="Varghese N."/>
            <person name="Submissions S."/>
        </authorList>
    </citation>
    <scope>NUCLEOTIDE SEQUENCE [LARGE SCALE GENOMIC DNA]</scope>
    <source>
        <strain evidence="1 2">DSM 21985</strain>
    </source>
</reference>
<dbReference type="InterPro" id="IPR016907">
    <property type="entry name" value="UCP029033"/>
</dbReference>
<dbReference type="InterPro" id="IPR007497">
    <property type="entry name" value="SIMPL/DUF541"/>
</dbReference>
<sequence>MQENNNRNLWILGVSIFLGLSALGFLLSQAAITFKEYERTVTVKGLAEEEHLADIVIWPIQFSEASNQLQDIYTSLEGSTEKVKTFLKNHGISDEEISVGTPYVTDKSAQRYGGPSDAEFRYVANQTVTVYSENVTDVRDVMNQLSELGKQGVTLSGDEYQVRTEYLFTRLNEIKPQMIEAATKEARAVAEKFAEDSNSQLGKIKTAYQGQFSISPRDNNNPHIKNVRVVSTVVYYLSD</sequence>
<dbReference type="GO" id="GO:0006974">
    <property type="term" value="P:DNA damage response"/>
    <property type="evidence" value="ECO:0007669"/>
    <property type="project" value="TreeGrafter"/>
</dbReference>
<organism evidence="1 2">
    <name type="scientific">Gracilimonas mengyeensis</name>
    <dbReference type="NCBI Taxonomy" id="1302730"/>
    <lineage>
        <taxon>Bacteria</taxon>
        <taxon>Pseudomonadati</taxon>
        <taxon>Balneolota</taxon>
        <taxon>Balneolia</taxon>
        <taxon>Balneolales</taxon>
        <taxon>Balneolaceae</taxon>
        <taxon>Gracilimonas</taxon>
    </lineage>
</organism>
<accession>A0A521EKM8</accession>
<evidence type="ECO:0000313" key="2">
    <source>
        <dbReference type="Proteomes" id="UP000317557"/>
    </source>
</evidence>
<evidence type="ECO:0008006" key="3">
    <source>
        <dbReference type="Google" id="ProtNLM"/>
    </source>
</evidence>
<dbReference type="InterPro" id="IPR052022">
    <property type="entry name" value="26kDa_periplasmic_antigen"/>
</dbReference>
<dbReference type="OrthoDB" id="9806540at2"/>
<dbReference type="PANTHER" id="PTHR34387:SF2">
    <property type="entry name" value="SLR1258 PROTEIN"/>
    <property type="match status" value="1"/>
</dbReference>
<evidence type="ECO:0000313" key="1">
    <source>
        <dbReference type="EMBL" id="SMO84469.1"/>
    </source>
</evidence>
<dbReference type="RefSeq" id="WP_142455257.1">
    <property type="nucleotide sequence ID" value="NZ_FXTP01000012.1"/>
</dbReference>
<protein>
    <recommendedName>
        <fullName evidence="3">SIMPL domain-containing protein</fullName>
    </recommendedName>
</protein>